<organism evidence="1">
    <name type="scientific">Anguilla anguilla</name>
    <name type="common">European freshwater eel</name>
    <name type="synonym">Muraena anguilla</name>
    <dbReference type="NCBI Taxonomy" id="7936"/>
    <lineage>
        <taxon>Eukaryota</taxon>
        <taxon>Metazoa</taxon>
        <taxon>Chordata</taxon>
        <taxon>Craniata</taxon>
        <taxon>Vertebrata</taxon>
        <taxon>Euteleostomi</taxon>
        <taxon>Actinopterygii</taxon>
        <taxon>Neopterygii</taxon>
        <taxon>Teleostei</taxon>
        <taxon>Anguilliformes</taxon>
        <taxon>Anguillidae</taxon>
        <taxon>Anguilla</taxon>
    </lineage>
</organism>
<evidence type="ECO:0000313" key="1">
    <source>
        <dbReference type="EMBL" id="JAH69921.1"/>
    </source>
</evidence>
<proteinExistence type="predicted"/>
<sequence>MIIRAMGIFLNDYLFKLNLNILSICPQLCFEMTMSRSTLSFSVEFCTHCVQKKTPS</sequence>
<dbReference type="EMBL" id="GBXM01038656">
    <property type="protein sequence ID" value="JAH69921.1"/>
    <property type="molecule type" value="Transcribed_RNA"/>
</dbReference>
<dbReference type="AlphaFoldDB" id="A0A0E9UW02"/>
<reference evidence="1" key="1">
    <citation type="submission" date="2014-11" db="EMBL/GenBank/DDBJ databases">
        <authorList>
            <person name="Amaro Gonzalez C."/>
        </authorList>
    </citation>
    <scope>NUCLEOTIDE SEQUENCE</scope>
</reference>
<accession>A0A0E9UW02</accession>
<reference evidence="1" key="2">
    <citation type="journal article" date="2015" name="Fish Shellfish Immunol.">
        <title>Early steps in the European eel (Anguilla anguilla)-Vibrio vulnificus interaction in the gills: Role of the RtxA13 toxin.</title>
        <authorList>
            <person name="Callol A."/>
            <person name="Pajuelo D."/>
            <person name="Ebbesson L."/>
            <person name="Teles M."/>
            <person name="MacKenzie S."/>
            <person name="Amaro C."/>
        </authorList>
    </citation>
    <scope>NUCLEOTIDE SEQUENCE</scope>
</reference>
<name>A0A0E9UW02_ANGAN</name>
<protein>
    <submittedName>
        <fullName evidence="1">Uncharacterized protein</fullName>
    </submittedName>
</protein>